<sequence>MSYSAHNPDVSTASWPEGKMLFSFRGWDGKRERRRFNFAVLSWGREESQKGEGGRMESVRLQSDRVQVKFPI</sequence>
<evidence type="ECO:0000313" key="2">
    <source>
        <dbReference type="Proteomes" id="UP001228049"/>
    </source>
</evidence>
<evidence type="ECO:0000313" key="1">
    <source>
        <dbReference type="EMBL" id="KAK1880753.1"/>
    </source>
</evidence>
<reference evidence="1" key="1">
    <citation type="submission" date="2023-04" db="EMBL/GenBank/DDBJ databases">
        <title>Chromosome-level genome of Chaenocephalus aceratus.</title>
        <authorList>
            <person name="Park H."/>
        </authorList>
    </citation>
    <scope>NUCLEOTIDE SEQUENCE</scope>
    <source>
        <strain evidence="1">DE</strain>
        <tissue evidence="1">Muscle</tissue>
    </source>
</reference>
<proteinExistence type="predicted"/>
<name>A0AAD9BDN7_DISEL</name>
<comment type="caution">
    <text evidence="1">The sequence shown here is derived from an EMBL/GenBank/DDBJ whole genome shotgun (WGS) entry which is preliminary data.</text>
</comment>
<organism evidence="1 2">
    <name type="scientific">Dissostichus eleginoides</name>
    <name type="common">Patagonian toothfish</name>
    <name type="synonym">Dissostichus amissus</name>
    <dbReference type="NCBI Taxonomy" id="100907"/>
    <lineage>
        <taxon>Eukaryota</taxon>
        <taxon>Metazoa</taxon>
        <taxon>Chordata</taxon>
        <taxon>Craniata</taxon>
        <taxon>Vertebrata</taxon>
        <taxon>Euteleostomi</taxon>
        <taxon>Actinopterygii</taxon>
        <taxon>Neopterygii</taxon>
        <taxon>Teleostei</taxon>
        <taxon>Neoteleostei</taxon>
        <taxon>Acanthomorphata</taxon>
        <taxon>Eupercaria</taxon>
        <taxon>Perciformes</taxon>
        <taxon>Notothenioidei</taxon>
        <taxon>Nototheniidae</taxon>
        <taxon>Dissostichus</taxon>
    </lineage>
</organism>
<dbReference type="Proteomes" id="UP001228049">
    <property type="component" value="Unassembled WGS sequence"/>
</dbReference>
<protein>
    <submittedName>
        <fullName evidence="1">Rab GTPase-activating protein 1-like</fullName>
    </submittedName>
</protein>
<dbReference type="AlphaFoldDB" id="A0AAD9BDN7"/>
<accession>A0AAD9BDN7</accession>
<gene>
    <name evidence="1" type="ORF">KUDE01_026277</name>
</gene>
<dbReference type="EMBL" id="JASDAP010000025">
    <property type="protein sequence ID" value="KAK1880753.1"/>
    <property type="molecule type" value="Genomic_DNA"/>
</dbReference>
<keyword evidence="2" id="KW-1185">Reference proteome</keyword>